<gene>
    <name evidence="3" type="ORF">FYK34_05330</name>
</gene>
<reference evidence="3 4" key="1">
    <citation type="submission" date="2019-08" db="EMBL/GenBank/DDBJ databases">
        <title>Chromobacterium paludis, a novel bacterium isolated from a Maryland marsh pond.</title>
        <authorList>
            <person name="Blackburn M.B."/>
            <person name="Gundersen-Rindal D.E."/>
        </authorList>
    </citation>
    <scope>NUCLEOTIDE SEQUENCE [LARGE SCALE GENOMIC DNA]</scope>
    <source>
        <strain evidence="4">IIBBL 257-1</strain>
    </source>
</reference>
<protein>
    <submittedName>
        <fullName evidence="3">PilZ domain-containing protein</fullName>
    </submittedName>
</protein>
<dbReference type="Gene3D" id="2.40.10.220">
    <property type="entry name" value="predicted glycosyltransferase like domains"/>
    <property type="match status" value="1"/>
</dbReference>
<evidence type="ECO:0000259" key="2">
    <source>
        <dbReference type="Pfam" id="PF07238"/>
    </source>
</evidence>
<dbReference type="SUPFAM" id="SSF141371">
    <property type="entry name" value="PilZ domain-like"/>
    <property type="match status" value="1"/>
</dbReference>
<dbReference type="GO" id="GO:0035438">
    <property type="term" value="F:cyclic-di-GMP binding"/>
    <property type="evidence" value="ECO:0007669"/>
    <property type="project" value="InterPro"/>
</dbReference>
<dbReference type="EMBL" id="CP043473">
    <property type="protein sequence ID" value="QEL57807.1"/>
    <property type="molecule type" value="Genomic_DNA"/>
</dbReference>
<evidence type="ECO:0000313" key="3">
    <source>
        <dbReference type="EMBL" id="QEL57807.1"/>
    </source>
</evidence>
<dbReference type="Pfam" id="PF07238">
    <property type="entry name" value="PilZ"/>
    <property type="match status" value="1"/>
</dbReference>
<feature type="region of interest" description="Disordered" evidence="1">
    <location>
        <begin position="1"/>
        <end position="23"/>
    </location>
</feature>
<name>A0A5C1DNW5_9NEIS</name>
<organism evidence="3 4">
    <name type="scientific">Chromobacterium paludis</name>
    <dbReference type="NCBI Taxonomy" id="2605945"/>
    <lineage>
        <taxon>Bacteria</taxon>
        <taxon>Pseudomonadati</taxon>
        <taxon>Pseudomonadota</taxon>
        <taxon>Betaproteobacteria</taxon>
        <taxon>Neisseriales</taxon>
        <taxon>Chromobacteriaceae</taxon>
        <taxon>Chromobacterium</taxon>
    </lineage>
</organism>
<keyword evidence="4" id="KW-1185">Reference proteome</keyword>
<evidence type="ECO:0000313" key="4">
    <source>
        <dbReference type="Proteomes" id="UP000322079"/>
    </source>
</evidence>
<dbReference type="InterPro" id="IPR009875">
    <property type="entry name" value="PilZ_domain"/>
</dbReference>
<dbReference type="KEGG" id="chrm:FYK34_05330"/>
<accession>A0A5C1DNW5</accession>
<proteinExistence type="predicted"/>
<evidence type="ECO:0000256" key="1">
    <source>
        <dbReference type="SAM" id="MobiDB-lite"/>
    </source>
</evidence>
<sequence>MKEFQFDASQIVRPQENDNRKPPRINQNLLVQVREGDRLRDAITADFSLSGMQLRLPLPLEAQLNKPLQLLLQLPHDSKEDYIKQDPVELTGKVLWSRDTANGHLYGLTFLSPSAEQQEMLKRCFEYYSHSPTFH</sequence>
<feature type="domain" description="PilZ" evidence="2">
    <location>
        <begin position="19"/>
        <end position="125"/>
    </location>
</feature>
<dbReference type="AlphaFoldDB" id="A0A5C1DNW5"/>
<dbReference type="Proteomes" id="UP000322079">
    <property type="component" value="Chromosome"/>
</dbReference>